<evidence type="ECO:0000256" key="2">
    <source>
        <dbReference type="PROSITE-ProRule" id="PRU00192"/>
    </source>
</evidence>
<sequence length="499" mass="56204">MVFSQKLINERDFVYAEKDKAKKKYDEACESAENSKSRLERALDEKSRDKLRLAWHQEILEMNDKKDLHCLSESTFTALKRVWEAYVNIEIDFNAKCSENTSTVAFTVSQISAERDTEMFIESNPQTAPSSYPRLVPKDFTYIPSALWKDTVGMVTDSFARCFMMNKLVKLKRKLEQVEKDLHIKLNGVDGLERLLEGYMNIPNSGDTDDVFEVAKRIPISSTIFKIVLLQFQLYVVIVVSGMNAHVKCELKIPANCNLSKSPMKMLIRDASEPQLAAKTVTNNNFASTSTTAVISSSIIANRDSQLTLTSKEDESFKNTLEEQHIETTMPRRTPVKGERVVVLYDYVKPNDAVEDLSVMEGQIVEVAESGEWGKFSLGLKKGKLISSHSDDGCGWTKVLCNGEIGLVPTAYIEIPSQDSAEHISNEIEIRVFDGIPGFKTTVLFDFTKTSDDEITVKASQKVWLLDEDDEGSGWTNISDGKQEGLVPTSYLRWDNSVM</sequence>
<dbReference type="InterPro" id="IPR001452">
    <property type="entry name" value="SH3_domain"/>
</dbReference>
<organism evidence="5 6">
    <name type="scientific">Physocladia obscura</name>
    <dbReference type="NCBI Taxonomy" id="109957"/>
    <lineage>
        <taxon>Eukaryota</taxon>
        <taxon>Fungi</taxon>
        <taxon>Fungi incertae sedis</taxon>
        <taxon>Chytridiomycota</taxon>
        <taxon>Chytridiomycota incertae sedis</taxon>
        <taxon>Chytridiomycetes</taxon>
        <taxon>Chytridiales</taxon>
        <taxon>Chytriomycetaceae</taxon>
        <taxon>Physocladia</taxon>
    </lineage>
</organism>
<evidence type="ECO:0000313" key="6">
    <source>
        <dbReference type="Proteomes" id="UP001211907"/>
    </source>
</evidence>
<dbReference type="SUPFAM" id="SSF50044">
    <property type="entry name" value="SH3-domain"/>
    <property type="match status" value="2"/>
</dbReference>
<dbReference type="PROSITE" id="PS50002">
    <property type="entry name" value="SH3"/>
    <property type="match status" value="2"/>
</dbReference>
<evidence type="ECO:0000256" key="1">
    <source>
        <dbReference type="ARBA" id="ARBA00022443"/>
    </source>
</evidence>
<dbReference type="SUPFAM" id="SSF103657">
    <property type="entry name" value="BAR/IMD domain-like"/>
    <property type="match status" value="1"/>
</dbReference>
<gene>
    <name evidence="5" type="ORF">HK100_005320</name>
</gene>
<evidence type="ECO:0000313" key="5">
    <source>
        <dbReference type="EMBL" id="KAJ3141924.1"/>
    </source>
</evidence>
<proteinExistence type="predicted"/>
<dbReference type="Gene3D" id="1.20.1270.60">
    <property type="entry name" value="Arfaptin homology (AH) domain/BAR domain"/>
    <property type="match status" value="1"/>
</dbReference>
<comment type="caution">
    <text evidence="5">The sequence shown here is derived from an EMBL/GenBank/DDBJ whole genome shotgun (WGS) entry which is preliminary data.</text>
</comment>
<evidence type="ECO:0000259" key="4">
    <source>
        <dbReference type="PROSITE" id="PS50002"/>
    </source>
</evidence>
<evidence type="ECO:0000256" key="3">
    <source>
        <dbReference type="SAM" id="Coils"/>
    </source>
</evidence>
<dbReference type="PANTHER" id="PTHR15735:SF21">
    <property type="entry name" value="PROTEIN NERVOUS WRECK"/>
    <property type="match status" value="1"/>
</dbReference>
<dbReference type="EMBL" id="JADGJH010000025">
    <property type="protein sequence ID" value="KAJ3141924.1"/>
    <property type="molecule type" value="Genomic_DNA"/>
</dbReference>
<reference evidence="5" key="1">
    <citation type="submission" date="2020-05" db="EMBL/GenBank/DDBJ databases">
        <title>Phylogenomic resolution of chytrid fungi.</title>
        <authorList>
            <person name="Stajich J.E."/>
            <person name="Amses K."/>
            <person name="Simmons R."/>
            <person name="Seto K."/>
            <person name="Myers J."/>
            <person name="Bonds A."/>
            <person name="Quandt C.A."/>
            <person name="Barry K."/>
            <person name="Liu P."/>
            <person name="Grigoriev I."/>
            <person name="Longcore J.E."/>
            <person name="James T.Y."/>
        </authorList>
    </citation>
    <scope>NUCLEOTIDE SEQUENCE</scope>
    <source>
        <strain evidence="5">JEL0513</strain>
    </source>
</reference>
<feature type="coiled-coil region" evidence="3">
    <location>
        <begin position="18"/>
        <end position="49"/>
    </location>
</feature>
<dbReference type="AlphaFoldDB" id="A0AAD5T9T9"/>
<dbReference type="InterPro" id="IPR027267">
    <property type="entry name" value="AH/BAR_dom_sf"/>
</dbReference>
<protein>
    <recommendedName>
        <fullName evidence="4">SH3 domain-containing protein</fullName>
    </recommendedName>
</protein>
<dbReference type="Proteomes" id="UP001211907">
    <property type="component" value="Unassembled WGS sequence"/>
</dbReference>
<keyword evidence="3" id="KW-0175">Coiled coil</keyword>
<name>A0AAD5T9T9_9FUNG</name>
<dbReference type="PANTHER" id="PTHR15735">
    <property type="entry name" value="FCH AND DOUBLE SH3 DOMAINS PROTEIN"/>
    <property type="match status" value="1"/>
</dbReference>
<dbReference type="Gene3D" id="2.30.30.40">
    <property type="entry name" value="SH3 Domains"/>
    <property type="match status" value="2"/>
</dbReference>
<accession>A0AAD5T9T9</accession>
<keyword evidence="1 2" id="KW-0728">SH3 domain</keyword>
<dbReference type="Pfam" id="PF00018">
    <property type="entry name" value="SH3_1"/>
    <property type="match status" value="1"/>
</dbReference>
<feature type="domain" description="SH3" evidence="4">
    <location>
        <begin position="436"/>
        <end position="497"/>
    </location>
</feature>
<keyword evidence="6" id="KW-1185">Reference proteome</keyword>
<feature type="domain" description="SH3" evidence="4">
    <location>
        <begin position="336"/>
        <end position="418"/>
    </location>
</feature>
<dbReference type="InterPro" id="IPR036028">
    <property type="entry name" value="SH3-like_dom_sf"/>
</dbReference>
<dbReference type="SMART" id="SM00326">
    <property type="entry name" value="SH3"/>
    <property type="match status" value="2"/>
</dbReference>